<dbReference type="Proteomes" id="UP001157914">
    <property type="component" value="Unassembled WGS sequence"/>
</dbReference>
<organism evidence="2 3">
    <name type="scientific">Roseibium denhamense</name>
    <dbReference type="NCBI Taxonomy" id="76305"/>
    <lineage>
        <taxon>Bacteria</taxon>
        <taxon>Pseudomonadati</taxon>
        <taxon>Pseudomonadota</taxon>
        <taxon>Alphaproteobacteria</taxon>
        <taxon>Hyphomicrobiales</taxon>
        <taxon>Stappiaceae</taxon>
        <taxon>Roseibium</taxon>
    </lineage>
</organism>
<sequence length="118" mass="12143">MANRIRGEISAQLDGRAWTLVLTLGALAELEEAFSCSSLSELLSRFSAGNLSARDMIRLLGAGLRGAGHDVSDDQLAMMKAPGGAAGFAAITADLLSATFGDPQESGDPMDETDGQAA</sequence>
<feature type="region of interest" description="Disordered" evidence="1">
    <location>
        <begin position="99"/>
        <end position="118"/>
    </location>
</feature>
<dbReference type="Pfam" id="PF11836">
    <property type="entry name" value="Phage_TAC_11"/>
    <property type="match status" value="1"/>
</dbReference>
<dbReference type="RefSeq" id="WP_155190907.1">
    <property type="nucleotide sequence ID" value="NZ_BAAAEA010000003.1"/>
</dbReference>
<name>A0ABY1PM10_9HYPH</name>
<keyword evidence="3" id="KW-1185">Reference proteome</keyword>
<dbReference type="EMBL" id="FXTT01000008">
    <property type="protein sequence ID" value="SMP36936.1"/>
    <property type="molecule type" value="Genomic_DNA"/>
</dbReference>
<proteinExistence type="predicted"/>
<evidence type="ECO:0000313" key="3">
    <source>
        <dbReference type="Proteomes" id="UP001157914"/>
    </source>
</evidence>
<reference evidence="2 3" key="1">
    <citation type="submission" date="2017-05" db="EMBL/GenBank/DDBJ databases">
        <authorList>
            <person name="Varghese N."/>
            <person name="Submissions S."/>
        </authorList>
    </citation>
    <scope>NUCLEOTIDE SEQUENCE [LARGE SCALE GENOMIC DNA]</scope>
    <source>
        <strain evidence="2 3">DSM 15949</strain>
    </source>
</reference>
<evidence type="ECO:0000313" key="2">
    <source>
        <dbReference type="EMBL" id="SMP36936.1"/>
    </source>
</evidence>
<comment type="caution">
    <text evidence="2">The sequence shown here is derived from an EMBL/GenBank/DDBJ whole genome shotgun (WGS) entry which is preliminary data.</text>
</comment>
<dbReference type="InterPro" id="IPR021791">
    <property type="entry name" value="Phage_TAC_11"/>
</dbReference>
<protein>
    <submittedName>
        <fullName evidence="2">Phage tail tube protein, GTA-gp10</fullName>
    </submittedName>
</protein>
<accession>A0ABY1PM10</accession>
<feature type="compositionally biased region" description="Acidic residues" evidence="1">
    <location>
        <begin position="108"/>
        <end position="118"/>
    </location>
</feature>
<gene>
    <name evidence="2" type="ORF">SAMN06265374_4380</name>
</gene>
<evidence type="ECO:0000256" key="1">
    <source>
        <dbReference type="SAM" id="MobiDB-lite"/>
    </source>
</evidence>